<dbReference type="Proteomes" id="UP001596105">
    <property type="component" value="Unassembled WGS sequence"/>
</dbReference>
<organism evidence="1 2">
    <name type="scientific">Cohnella suwonensis</name>
    <dbReference type="NCBI Taxonomy" id="696072"/>
    <lineage>
        <taxon>Bacteria</taxon>
        <taxon>Bacillati</taxon>
        <taxon>Bacillota</taxon>
        <taxon>Bacilli</taxon>
        <taxon>Bacillales</taxon>
        <taxon>Paenibacillaceae</taxon>
        <taxon>Cohnella</taxon>
    </lineage>
</organism>
<keyword evidence="2" id="KW-1185">Reference proteome</keyword>
<sequence length="140" mass="14528">MPANSKWTKATAKPFIGKPVVVELANGASYVGWVRRAEEGQLVLSGRRVSAPRLKRNASSKRRTGKAKVSAFVPGMMGSMLGGGLPAGAGGAADSGAAAAGSGRFGFGEFLGFMNKAMPMMKMGYGVIKSIMPLLQGMKF</sequence>
<accession>A0ABW0LWH6</accession>
<dbReference type="EMBL" id="JBHSMH010000050">
    <property type="protein sequence ID" value="MFC5470088.1"/>
    <property type="molecule type" value="Genomic_DNA"/>
</dbReference>
<proteinExistence type="predicted"/>
<evidence type="ECO:0000313" key="2">
    <source>
        <dbReference type="Proteomes" id="UP001596105"/>
    </source>
</evidence>
<reference evidence="2" key="1">
    <citation type="journal article" date="2019" name="Int. J. Syst. Evol. Microbiol.">
        <title>The Global Catalogue of Microorganisms (GCM) 10K type strain sequencing project: providing services to taxonomists for standard genome sequencing and annotation.</title>
        <authorList>
            <consortium name="The Broad Institute Genomics Platform"/>
            <consortium name="The Broad Institute Genome Sequencing Center for Infectious Disease"/>
            <person name="Wu L."/>
            <person name="Ma J."/>
        </authorList>
    </citation>
    <scope>NUCLEOTIDE SEQUENCE [LARGE SCALE GENOMIC DNA]</scope>
    <source>
        <strain evidence="2">CCUG 57113</strain>
    </source>
</reference>
<gene>
    <name evidence="1" type="ORF">ACFPPD_15370</name>
</gene>
<comment type="caution">
    <text evidence="1">The sequence shown here is derived from an EMBL/GenBank/DDBJ whole genome shotgun (WGS) entry which is preliminary data.</text>
</comment>
<dbReference type="RefSeq" id="WP_209751312.1">
    <property type="nucleotide sequence ID" value="NZ_JBHSMH010000050.1"/>
</dbReference>
<evidence type="ECO:0000313" key="1">
    <source>
        <dbReference type="EMBL" id="MFC5470088.1"/>
    </source>
</evidence>
<name>A0ABW0LWH6_9BACL</name>
<protein>
    <submittedName>
        <fullName evidence="1">Uncharacterized protein</fullName>
    </submittedName>
</protein>